<organism evidence="6 7">
    <name type="scientific">Paludibacter propionicigenes (strain DSM 17365 / JCM 13257 / WB4)</name>
    <dbReference type="NCBI Taxonomy" id="694427"/>
    <lineage>
        <taxon>Bacteria</taxon>
        <taxon>Pseudomonadati</taxon>
        <taxon>Bacteroidota</taxon>
        <taxon>Bacteroidia</taxon>
        <taxon>Bacteroidales</taxon>
        <taxon>Paludibacteraceae</taxon>
        <taxon>Paludibacter</taxon>
    </lineage>
</organism>
<dbReference type="GO" id="GO:0016993">
    <property type="term" value="F:precorrin-8X methylmutase activity"/>
    <property type="evidence" value="ECO:0007669"/>
    <property type="project" value="InterPro"/>
</dbReference>
<name>E4T7K3_PALPW</name>
<dbReference type="STRING" id="694427.Palpr_2565"/>
<accession>E4T7K3</accession>
<dbReference type="HOGENOM" id="CLU_084703_1_1_10"/>
<dbReference type="GO" id="GO:0009236">
    <property type="term" value="P:cobalamin biosynthetic process"/>
    <property type="evidence" value="ECO:0007669"/>
    <property type="project" value="UniProtKB-UniPathway"/>
</dbReference>
<evidence type="ECO:0000259" key="5">
    <source>
        <dbReference type="Pfam" id="PF02570"/>
    </source>
</evidence>
<dbReference type="KEGG" id="ppn:Palpr_2565"/>
<dbReference type="InterPro" id="IPR036588">
    <property type="entry name" value="CobH/CbiC_sf"/>
</dbReference>
<proteinExistence type="inferred from homology"/>
<evidence type="ECO:0000256" key="4">
    <source>
        <dbReference type="ARBA" id="ARBA00023235"/>
    </source>
</evidence>
<dbReference type="UniPathway" id="UPA00148"/>
<dbReference type="EMBL" id="CP002345">
    <property type="protein sequence ID" value="ADQ80697.1"/>
    <property type="molecule type" value="Genomic_DNA"/>
</dbReference>
<dbReference type="OrthoDB" id="9780708at2"/>
<evidence type="ECO:0000313" key="7">
    <source>
        <dbReference type="Proteomes" id="UP000008718"/>
    </source>
</evidence>
<dbReference type="PANTHER" id="PTHR43588">
    <property type="entry name" value="COBALT-PRECORRIN-8 METHYLMUTASE"/>
    <property type="match status" value="1"/>
</dbReference>
<dbReference type="RefSeq" id="WP_013446066.1">
    <property type="nucleotide sequence ID" value="NC_014734.1"/>
</dbReference>
<keyword evidence="4 6" id="KW-0413">Isomerase</keyword>
<evidence type="ECO:0000256" key="1">
    <source>
        <dbReference type="ARBA" id="ARBA00004953"/>
    </source>
</evidence>
<reference key="1">
    <citation type="submission" date="2010-11" db="EMBL/GenBank/DDBJ databases">
        <title>The complete genome of Paludibacter propionicigenes DSM 17365.</title>
        <authorList>
            <consortium name="US DOE Joint Genome Institute (JGI-PGF)"/>
            <person name="Lucas S."/>
            <person name="Copeland A."/>
            <person name="Lapidus A."/>
            <person name="Bruce D."/>
            <person name="Goodwin L."/>
            <person name="Pitluck S."/>
            <person name="Kyrpides N."/>
            <person name="Mavromatis K."/>
            <person name="Ivanova N."/>
            <person name="Munk A.C."/>
            <person name="Brettin T."/>
            <person name="Detter J.C."/>
            <person name="Han C."/>
            <person name="Tapia R."/>
            <person name="Land M."/>
            <person name="Hauser L."/>
            <person name="Markowitz V."/>
            <person name="Cheng J.-F."/>
            <person name="Hugenholtz P."/>
            <person name="Woyke T."/>
            <person name="Wu D."/>
            <person name="Gronow S."/>
            <person name="Wellnitz S."/>
            <person name="Brambilla E."/>
            <person name="Klenk H.-P."/>
            <person name="Eisen J.A."/>
        </authorList>
    </citation>
    <scope>NUCLEOTIDE SEQUENCE</scope>
    <source>
        <strain>WB4</strain>
    </source>
</reference>
<dbReference type="InterPro" id="IPR003722">
    <property type="entry name" value="Cbl_synth_CobH/CbiC"/>
</dbReference>
<dbReference type="Proteomes" id="UP000008718">
    <property type="component" value="Chromosome"/>
</dbReference>
<dbReference type="AlphaFoldDB" id="E4T7K3"/>
<dbReference type="eggNOG" id="COG2082">
    <property type="taxonomic scope" value="Bacteria"/>
</dbReference>
<dbReference type="SUPFAM" id="SSF63965">
    <property type="entry name" value="Precorrin-8X methylmutase CbiC/CobH"/>
    <property type="match status" value="1"/>
</dbReference>
<feature type="domain" description="Cobalamin biosynthesis precorrin-8X methylmutase CobH/CbiC" evidence="5">
    <location>
        <begin position="13"/>
        <end position="207"/>
    </location>
</feature>
<evidence type="ECO:0000256" key="2">
    <source>
        <dbReference type="ARBA" id="ARBA00009774"/>
    </source>
</evidence>
<dbReference type="Pfam" id="PF02570">
    <property type="entry name" value="CbiC"/>
    <property type="match status" value="1"/>
</dbReference>
<dbReference type="PANTHER" id="PTHR43588:SF1">
    <property type="entry name" value="COBALT-PRECORRIN-8 METHYLMUTASE"/>
    <property type="match status" value="1"/>
</dbReference>
<keyword evidence="3" id="KW-0169">Cobalamin biosynthesis</keyword>
<comment type="pathway">
    <text evidence="1">Cofactor biosynthesis; adenosylcobalamin biosynthesis.</text>
</comment>
<gene>
    <name evidence="6" type="ordered locus">Palpr_2565</name>
</gene>
<sequence length="210" mass="22619">MDAKNYIILNPADIETRSFEIITEELGHLNLSPELAPIVKRVVHTTADFDYARITEIQSGAVSSAVAALVAGCKIYSDTRMIIAGVSKPMLKKLNCELYTYVDDAEVSAQSKEKGLTRSILGIEKAVEDPDTRIFVIGNAPTALVRLGELIQEGKVRPALVIGVPVGFVGASESKEFIKKTGVPYIVTNGRKGGSTVAVAILNALLYTQR</sequence>
<dbReference type="Gene3D" id="3.40.50.10230">
    <property type="entry name" value="Cobalamin biosynthesis CobH/CbiC, precorrin-8X methylmutase"/>
    <property type="match status" value="1"/>
</dbReference>
<evidence type="ECO:0000313" key="6">
    <source>
        <dbReference type="EMBL" id="ADQ80697.1"/>
    </source>
</evidence>
<evidence type="ECO:0000256" key="3">
    <source>
        <dbReference type="ARBA" id="ARBA00022573"/>
    </source>
</evidence>
<comment type="similarity">
    <text evidence="2">Belongs to the CobH/CbiC family.</text>
</comment>
<dbReference type="EC" id="5.4.1.2" evidence="6"/>
<keyword evidence="7" id="KW-1185">Reference proteome</keyword>
<reference evidence="6 7" key="2">
    <citation type="journal article" date="2011" name="Stand. Genomic Sci.">
        <title>Complete genome sequence of Paludibacter propionicigenes type strain (WB4).</title>
        <authorList>
            <person name="Gronow S."/>
            <person name="Munk C."/>
            <person name="Lapidus A."/>
            <person name="Nolan M."/>
            <person name="Lucas S."/>
            <person name="Hammon N."/>
            <person name="Deshpande S."/>
            <person name="Cheng J.F."/>
            <person name="Tapia R."/>
            <person name="Han C."/>
            <person name="Goodwin L."/>
            <person name="Pitluck S."/>
            <person name="Liolios K."/>
            <person name="Ivanova N."/>
            <person name="Mavromatis K."/>
            <person name="Mikhailova N."/>
            <person name="Pati A."/>
            <person name="Chen A."/>
            <person name="Palaniappan K."/>
            <person name="Land M."/>
            <person name="Hauser L."/>
            <person name="Chang Y.J."/>
            <person name="Jeffries C.D."/>
            <person name="Brambilla E."/>
            <person name="Rohde M."/>
            <person name="Goker M."/>
            <person name="Detter J.C."/>
            <person name="Woyke T."/>
            <person name="Bristow J."/>
            <person name="Eisen J.A."/>
            <person name="Markowitz V."/>
            <person name="Hugenholtz P."/>
            <person name="Kyrpides N.C."/>
            <person name="Klenk H.P."/>
        </authorList>
    </citation>
    <scope>NUCLEOTIDE SEQUENCE [LARGE SCALE GENOMIC DNA]</scope>
    <source>
        <strain evidence="7">DSM 17365 / JCM 13257 / WB4</strain>
    </source>
</reference>
<protein>
    <submittedName>
        <fullName evidence="6">Precorrin-8X methylmutase</fullName>
        <ecNumber evidence="6">5.4.1.2</ecNumber>
    </submittedName>
</protein>